<keyword evidence="4" id="KW-1185">Reference proteome</keyword>
<feature type="signal peptide" evidence="1">
    <location>
        <begin position="1"/>
        <end position="20"/>
    </location>
</feature>
<evidence type="ECO:0000259" key="2">
    <source>
        <dbReference type="Pfam" id="PF13474"/>
    </source>
</evidence>
<dbReference type="EMBL" id="SBII01000005">
    <property type="protein sequence ID" value="RWX00531.1"/>
    <property type="molecule type" value="Genomic_DNA"/>
</dbReference>
<accession>A0A444HB30</accession>
<dbReference type="OrthoDB" id="1366698at2"/>
<protein>
    <recommendedName>
        <fullName evidence="2">SnoaL-like domain-containing protein</fullName>
    </recommendedName>
</protein>
<gene>
    <name evidence="3" type="ORF">EPI11_09665</name>
</gene>
<evidence type="ECO:0000256" key="1">
    <source>
        <dbReference type="SAM" id="SignalP"/>
    </source>
</evidence>
<feature type="chain" id="PRO_5019553256" description="SnoaL-like domain-containing protein" evidence="1">
    <location>
        <begin position="21"/>
        <end position="180"/>
    </location>
</feature>
<comment type="caution">
    <text evidence="3">The sequence shown here is derived from an EMBL/GenBank/DDBJ whole genome shotgun (WGS) entry which is preliminary data.</text>
</comment>
<sequence>MKRTLTLLALVLSLSTLVSCNDKNKTTTNTDGTTVTVDTDSIRIETAAFMDKFHETIKNKKIEDVKSFIDINGLYCGTDPTEIFSQPSFINYLNLKLNNPAIGTIDYKVDRREMMFDENNQSAVIVDQFNMDVFTQNIPWRMVSRVVKKDNKWIIDFISFSITPDNDVVQAINIAAEKKE</sequence>
<evidence type="ECO:0000313" key="4">
    <source>
        <dbReference type="Proteomes" id="UP000287527"/>
    </source>
</evidence>
<organism evidence="3 4">
    <name type="scientific">Flavobacterium cerinum</name>
    <dbReference type="NCBI Taxonomy" id="2502784"/>
    <lineage>
        <taxon>Bacteria</taxon>
        <taxon>Pseudomonadati</taxon>
        <taxon>Bacteroidota</taxon>
        <taxon>Flavobacteriia</taxon>
        <taxon>Flavobacteriales</taxon>
        <taxon>Flavobacteriaceae</taxon>
        <taxon>Flavobacterium</taxon>
    </lineage>
</organism>
<keyword evidence="1" id="KW-0732">Signal</keyword>
<name>A0A444HB30_9FLAO</name>
<feature type="domain" description="SnoaL-like" evidence="2">
    <location>
        <begin position="48"/>
        <end position="162"/>
    </location>
</feature>
<reference evidence="3 4" key="1">
    <citation type="submission" date="2019-01" db="EMBL/GenBank/DDBJ databases">
        <title>Flavobacterium sp. nov.,isolated from freshwater.</title>
        <authorList>
            <person name="Zhang R."/>
            <person name="Du Z.-J."/>
        </authorList>
    </citation>
    <scope>NUCLEOTIDE SEQUENCE [LARGE SCALE GENOMIC DNA]</scope>
    <source>
        <strain evidence="3 4">1E403</strain>
    </source>
</reference>
<dbReference type="RefSeq" id="WP_128389760.1">
    <property type="nucleotide sequence ID" value="NZ_SBII01000005.1"/>
</dbReference>
<dbReference type="Proteomes" id="UP000287527">
    <property type="component" value="Unassembled WGS sequence"/>
</dbReference>
<dbReference type="Pfam" id="PF13474">
    <property type="entry name" value="SnoaL_3"/>
    <property type="match status" value="1"/>
</dbReference>
<dbReference type="AlphaFoldDB" id="A0A444HB30"/>
<proteinExistence type="predicted"/>
<dbReference type="PROSITE" id="PS51257">
    <property type="entry name" value="PROKAR_LIPOPROTEIN"/>
    <property type="match status" value="1"/>
</dbReference>
<evidence type="ECO:0000313" key="3">
    <source>
        <dbReference type="EMBL" id="RWX00531.1"/>
    </source>
</evidence>
<dbReference type="InterPro" id="IPR037401">
    <property type="entry name" value="SnoaL-like"/>
</dbReference>